<keyword evidence="2" id="KW-0732">Signal</keyword>
<organism evidence="3 4">
    <name type="scientific">Pleuronectes platessa</name>
    <name type="common">European plaice</name>
    <dbReference type="NCBI Taxonomy" id="8262"/>
    <lineage>
        <taxon>Eukaryota</taxon>
        <taxon>Metazoa</taxon>
        <taxon>Chordata</taxon>
        <taxon>Craniata</taxon>
        <taxon>Vertebrata</taxon>
        <taxon>Euteleostomi</taxon>
        <taxon>Actinopterygii</taxon>
        <taxon>Neopterygii</taxon>
        <taxon>Teleostei</taxon>
        <taxon>Neoteleostei</taxon>
        <taxon>Acanthomorphata</taxon>
        <taxon>Carangaria</taxon>
        <taxon>Pleuronectiformes</taxon>
        <taxon>Pleuronectoidei</taxon>
        <taxon>Pleuronectidae</taxon>
        <taxon>Pleuronectes</taxon>
    </lineage>
</organism>
<evidence type="ECO:0000313" key="4">
    <source>
        <dbReference type="Proteomes" id="UP001153269"/>
    </source>
</evidence>
<evidence type="ECO:0008006" key="5">
    <source>
        <dbReference type="Google" id="ProtNLM"/>
    </source>
</evidence>
<accession>A0A9N7YJ88</accession>
<evidence type="ECO:0000313" key="3">
    <source>
        <dbReference type="EMBL" id="CAB1426214.1"/>
    </source>
</evidence>
<feature type="region of interest" description="Disordered" evidence="1">
    <location>
        <begin position="35"/>
        <end position="137"/>
    </location>
</feature>
<reference evidence="3" key="1">
    <citation type="submission" date="2020-03" db="EMBL/GenBank/DDBJ databases">
        <authorList>
            <person name="Weist P."/>
        </authorList>
    </citation>
    <scope>NUCLEOTIDE SEQUENCE</scope>
</reference>
<dbReference type="Proteomes" id="UP001153269">
    <property type="component" value="Unassembled WGS sequence"/>
</dbReference>
<feature type="compositionally biased region" description="Basic residues" evidence="1">
    <location>
        <begin position="119"/>
        <end position="128"/>
    </location>
</feature>
<feature type="chain" id="PRO_5040505095" description="Secreted protein" evidence="2">
    <location>
        <begin position="20"/>
        <end position="137"/>
    </location>
</feature>
<feature type="compositionally biased region" description="Polar residues" evidence="1">
    <location>
        <begin position="64"/>
        <end position="78"/>
    </location>
</feature>
<sequence>MFLCVWLLRFLVLPGTTLPVRTAQVFNMGEERRRSAFHSASTSGASPGLEDDGVTDHPLISRIYSRSNTRITSSRAGSSGTGLREREREGPGPGSRVRRGNAERRPALPGGRKTNGCGHRLRRGRKQRGTVLRTEEQ</sequence>
<dbReference type="AlphaFoldDB" id="A0A9N7YJ88"/>
<evidence type="ECO:0000256" key="1">
    <source>
        <dbReference type="SAM" id="MobiDB-lite"/>
    </source>
</evidence>
<protein>
    <recommendedName>
        <fullName evidence="5">Secreted protein</fullName>
    </recommendedName>
</protein>
<name>A0A9N7YJ88_PLEPL</name>
<dbReference type="EMBL" id="CADEAL010000868">
    <property type="protein sequence ID" value="CAB1426214.1"/>
    <property type="molecule type" value="Genomic_DNA"/>
</dbReference>
<gene>
    <name evidence="3" type="ORF">PLEPLA_LOCUS14149</name>
</gene>
<comment type="caution">
    <text evidence="3">The sequence shown here is derived from an EMBL/GenBank/DDBJ whole genome shotgun (WGS) entry which is preliminary data.</text>
</comment>
<feature type="signal peptide" evidence="2">
    <location>
        <begin position="1"/>
        <end position="19"/>
    </location>
</feature>
<keyword evidence="4" id="KW-1185">Reference proteome</keyword>
<proteinExistence type="predicted"/>
<evidence type="ECO:0000256" key="2">
    <source>
        <dbReference type="SAM" id="SignalP"/>
    </source>
</evidence>